<proteinExistence type="predicted"/>
<dbReference type="InterPro" id="IPR040756">
    <property type="entry name" value="Peptidase_M61_N"/>
</dbReference>
<dbReference type="Pfam" id="PF17899">
    <property type="entry name" value="Peptidase_M61_N"/>
    <property type="match status" value="1"/>
</dbReference>
<dbReference type="EMBL" id="JABGBO010000001">
    <property type="protein sequence ID" value="NOL48778.1"/>
    <property type="molecule type" value="Genomic_DNA"/>
</dbReference>
<feature type="domain" description="PDZ" evidence="1">
    <location>
        <begin position="480"/>
        <end position="563"/>
    </location>
</feature>
<dbReference type="InterPro" id="IPR007963">
    <property type="entry name" value="Peptidase_M61_catalytic"/>
</dbReference>
<protein>
    <submittedName>
        <fullName evidence="2">M61 family metallopeptidase</fullName>
    </submittedName>
</protein>
<dbReference type="InterPro" id="IPR024191">
    <property type="entry name" value="Peptidase_M61"/>
</dbReference>
<dbReference type="Pfam" id="PF13180">
    <property type="entry name" value="PDZ_2"/>
    <property type="match status" value="1"/>
</dbReference>
<dbReference type="Pfam" id="PF05299">
    <property type="entry name" value="Peptidase_M61"/>
    <property type="match status" value="1"/>
</dbReference>
<dbReference type="AlphaFoldDB" id="A0A7Y4P4J5"/>
<dbReference type="Gene3D" id="1.10.390.10">
    <property type="entry name" value="Neutral Protease Domain 2"/>
    <property type="match status" value="1"/>
</dbReference>
<gene>
    <name evidence="2" type="ORF">HKX40_01305</name>
</gene>
<dbReference type="InterPro" id="IPR001478">
    <property type="entry name" value="PDZ"/>
</dbReference>
<dbReference type="InterPro" id="IPR036034">
    <property type="entry name" value="PDZ_sf"/>
</dbReference>
<dbReference type="SUPFAM" id="SSF55486">
    <property type="entry name" value="Metalloproteases ('zincins'), catalytic domain"/>
    <property type="match status" value="1"/>
</dbReference>
<dbReference type="Gene3D" id="2.30.42.10">
    <property type="match status" value="1"/>
</dbReference>
<keyword evidence="3" id="KW-1185">Reference proteome</keyword>
<dbReference type="RefSeq" id="WP_171587757.1">
    <property type="nucleotide sequence ID" value="NZ_JABGBO010000001.1"/>
</dbReference>
<reference evidence="2 3" key="1">
    <citation type="submission" date="2020-05" db="EMBL/GenBank/DDBJ databases">
        <authorList>
            <person name="Niu N."/>
        </authorList>
    </citation>
    <scope>NUCLEOTIDE SEQUENCE [LARGE SCALE GENOMIC DNA]</scope>
    <source>
        <strain evidence="2 3">LMG10982</strain>
    </source>
</reference>
<dbReference type="PIRSF" id="PIRSF016493">
    <property type="entry name" value="Glycyl_aminpptds"/>
    <property type="match status" value="1"/>
</dbReference>
<dbReference type="Proteomes" id="UP000541421">
    <property type="component" value="Unassembled WGS sequence"/>
</dbReference>
<evidence type="ECO:0000313" key="2">
    <source>
        <dbReference type="EMBL" id="NOL48778.1"/>
    </source>
</evidence>
<evidence type="ECO:0000259" key="1">
    <source>
        <dbReference type="SMART" id="SM00228"/>
    </source>
</evidence>
<sequence>MSDILYHIKPADLAGHLFAVELHIRRPDPRGQIVSLPTWIPGSYLIRDFSRHIQQLRASSGNKPLTLTKLDNHSWQIQASTKPIKLSYLVYAWDLSVRAAHLDETHGFFNGTSVFLKVHKQENHPCYVDIQAPDNYSTWKVYTSLPEAIGKKGAAKRHGFGLYKAPNYDALVDHPVEMGTPAFISFEACGARHEMVFTGLIPNIDLERIARDTAKICEYQIKLFEPKTHKAPFLDSSDRYVFMTMVTGSDYGGLEHRASTALMASRSDIPVIGQTEMTDGYCQFLGLISHEYFHTWNVKRIKPQTFAPYDLTQATPTSLLWIFEGFTSYYDDQVLYRTGLITEEKYLSLIEKTLNNVCNAPGRFKQSVADSSFDAWNKYYKQDENSPNAIVSYYTKGSLVALGLDLLIQQKSSGKKSLDDVMRLFWKKFGRDFYTKHPHRGLRDEQVISLIKEATGVDTAEFVERYALGVEDVPLAKLWASHGITLTTEPSKEAGLNIKTKVINGDCVIAIAYEQGAAHQGGLSAGDVLVAIDNIRVDSKNLDTVLSRYRVKDKVTIHVFRRDELRSFKVKLHSKETKFLLKRR</sequence>
<dbReference type="Gene3D" id="2.60.40.3650">
    <property type="match status" value="1"/>
</dbReference>
<dbReference type="SMART" id="SM00228">
    <property type="entry name" value="PDZ"/>
    <property type="match status" value="1"/>
</dbReference>
<dbReference type="SUPFAM" id="SSF50156">
    <property type="entry name" value="PDZ domain-like"/>
    <property type="match status" value="1"/>
</dbReference>
<accession>A0A7Y4P4J5</accession>
<dbReference type="InterPro" id="IPR027268">
    <property type="entry name" value="Peptidase_M4/M1_CTD_sf"/>
</dbReference>
<organism evidence="2 3">
    <name type="scientific">Pelistega europaea</name>
    <dbReference type="NCBI Taxonomy" id="106147"/>
    <lineage>
        <taxon>Bacteria</taxon>
        <taxon>Pseudomonadati</taxon>
        <taxon>Pseudomonadota</taxon>
        <taxon>Betaproteobacteria</taxon>
        <taxon>Burkholderiales</taxon>
        <taxon>Alcaligenaceae</taxon>
        <taxon>Pelistega</taxon>
    </lineage>
</organism>
<evidence type="ECO:0000313" key="3">
    <source>
        <dbReference type="Proteomes" id="UP000541421"/>
    </source>
</evidence>
<comment type="caution">
    <text evidence="2">The sequence shown here is derived from an EMBL/GenBank/DDBJ whole genome shotgun (WGS) entry which is preliminary data.</text>
</comment>
<name>A0A7Y4P4J5_9BURK</name>